<dbReference type="STRING" id="767519.SAMN05216559_4105"/>
<dbReference type="RefSeq" id="WP_089819258.1">
    <property type="nucleotide sequence ID" value="NZ_FOZK01000006.1"/>
</dbReference>
<dbReference type="Gene3D" id="3.40.50.1980">
    <property type="entry name" value="Nitrogenase molybdenum iron protein domain"/>
    <property type="match status" value="2"/>
</dbReference>
<feature type="region of interest" description="Disordered" evidence="4">
    <location>
        <begin position="39"/>
        <end position="60"/>
    </location>
</feature>
<evidence type="ECO:0000256" key="3">
    <source>
        <dbReference type="ARBA" id="ARBA00022729"/>
    </source>
</evidence>
<dbReference type="PROSITE" id="PS50983">
    <property type="entry name" value="FE_B12_PBP"/>
    <property type="match status" value="1"/>
</dbReference>
<keyword evidence="7" id="KW-1185">Reference proteome</keyword>
<sequence>MASGIDTYHVPTRRETIKGGGVVIGGGLLAGCSGDGPAWNASETDTASATPPATRTDAETPYDVTINPAGTHTFESVPETYATIPGAWMDMAMALGIQPKAVAAFDRLPLKYYDALPGVEFDADAVQTLGESAESQYDKEVFYEVDADVHLMDPRLLKKYSGWDDADLREIESNVAPLLGSMIRFPFGGRDPYYTLYEAFEKVAEIFQRREQYEAWVALKESFYADVQSRVPTGDDAPTVAAFNFGFDSENGTFYAANIDAPRNDARSFRLLGVDNAFEGDSYVPFRPIGVEALLDADPDYIGVIGHLSYVDDDEFRELLRTAQDHETLGELRAVRKGNVVRTGGQYMGPIVDLFSAEALAKQLYPDEFGEWPGSIVDVPEDERLFDRQRVADVVTGTV</sequence>
<feature type="domain" description="Fe/B12 periplasmic-binding" evidence="5">
    <location>
        <begin position="80"/>
        <end position="372"/>
    </location>
</feature>
<proteinExistence type="predicted"/>
<evidence type="ECO:0000256" key="4">
    <source>
        <dbReference type="SAM" id="MobiDB-lite"/>
    </source>
</evidence>
<keyword evidence="3" id="KW-0732">Signal</keyword>
<dbReference type="InterPro" id="IPR002491">
    <property type="entry name" value="ABC_transptr_periplasmic_BD"/>
</dbReference>
<dbReference type="AlphaFoldDB" id="A0A1I6MAE6"/>
<accession>A0A1I6MAE6</accession>
<dbReference type="InterPro" id="IPR051313">
    <property type="entry name" value="Bact_iron-sidero_bind"/>
</dbReference>
<dbReference type="Proteomes" id="UP000199062">
    <property type="component" value="Unassembled WGS sequence"/>
</dbReference>
<evidence type="ECO:0000259" key="5">
    <source>
        <dbReference type="PROSITE" id="PS50983"/>
    </source>
</evidence>
<evidence type="ECO:0000313" key="7">
    <source>
        <dbReference type="Proteomes" id="UP000199062"/>
    </source>
</evidence>
<name>A0A1I6MAE6_9EURY</name>
<comment type="subcellular location">
    <subcellularLocation>
        <location evidence="1">Cell envelope</location>
    </subcellularLocation>
</comment>
<dbReference type="PANTHER" id="PTHR30532">
    <property type="entry name" value="IRON III DICITRATE-BINDING PERIPLASMIC PROTEIN"/>
    <property type="match status" value="1"/>
</dbReference>
<dbReference type="SUPFAM" id="SSF53807">
    <property type="entry name" value="Helical backbone' metal receptor"/>
    <property type="match status" value="1"/>
</dbReference>
<evidence type="ECO:0000256" key="1">
    <source>
        <dbReference type="ARBA" id="ARBA00004196"/>
    </source>
</evidence>
<evidence type="ECO:0000313" key="6">
    <source>
        <dbReference type="EMBL" id="SFS12685.1"/>
    </source>
</evidence>
<dbReference type="Pfam" id="PF01497">
    <property type="entry name" value="Peripla_BP_2"/>
    <property type="match status" value="1"/>
</dbReference>
<reference evidence="6 7" key="1">
    <citation type="submission" date="2016-10" db="EMBL/GenBank/DDBJ databases">
        <authorList>
            <person name="de Groot N.N."/>
        </authorList>
    </citation>
    <scope>NUCLEOTIDE SEQUENCE [LARGE SCALE GENOMIC DNA]</scope>
    <source>
        <strain evidence="6 7">CGMCC 1.10457</strain>
    </source>
</reference>
<dbReference type="PANTHER" id="PTHR30532:SF1">
    <property type="entry name" value="IRON(3+)-HYDROXAMATE-BINDING PROTEIN FHUD"/>
    <property type="match status" value="1"/>
</dbReference>
<dbReference type="EMBL" id="FOZK01000006">
    <property type="protein sequence ID" value="SFS12685.1"/>
    <property type="molecule type" value="Genomic_DNA"/>
</dbReference>
<gene>
    <name evidence="6" type="ORF">SAMN05216559_4105</name>
</gene>
<evidence type="ECO:0000256" key="2">
    <source>
        <dbReference type="ARBA" id="ARBA00022448"/>
    </source>
</evidence>
<feature type="compositionally biased region" description="Polar residues" evidence="4">
    <location>
        <begin position="41"/>
        <end position="53"/>
    </location>
</feature>
<keyword evidence="2" id="KW-0813">Transport</keyword>
<protein>
    <submittedName>
        <fullName evidence="6">Ferrichrome-binding protein</fullName>
    </submittedName>
</protein>
<organism evidence="6 7">
    <name type="scientific">Halomicrobium zhouii</name>
    <dbReference type="NCBI Taxonomy" id="767519"/>
    <lineage>
        <taxon>Archaea</taxon>
        <taxon>Methanobacteriati</taxon>
        <taxon>Methanobacteriota</taxon>
        <taxon>Stenosarchaea group</taxon>
        <taxon>Halobacteria</taxon>
        <taxon>Halobacteriales</taxon>
        <taxon>Haloarculaceae</taxon>
        <taxon>Halomicrobium</taxon>
    </lineage>
</organism>